<dbReference type="GO" id="GO:0006364">
    <property type="term" value="P:rRNA processing"/>
    <property type="evidence" value="ECO:0007669"/>
    <property type="project" value="UniProtKB-KW"/>
</dbReference>
<accession>A0A8H5FJR5</accession>
<evidence type="ECO:0000313" key="9">
    <source>
        <dbReference type="Proteomes" id="UP000541558"/>
    </source>
</evidence>
<evidence type="ECO:0000256" key="3">
    <source>
        <dbReference type="ARBA" id="ARBA00022574"/>
    </source>
</evidence>
<evidence type="ECO:0000256" key="6">
    <source>
        <dbReference type="ARBA" id="ARBA00025767"/>
    </source>
</evidence>
<dbReference type="GO" id="GO:0032040">
    <property type="term" value="C:small-subunit processome"/>
    <property type="evidence" value="ECO:0007669"/>
    <property type="project" value="TreeGrafter"/>
</dbReference>
<evidence type="ECO:0000256" key="5">
    <source>
        <dbReference type="ARBA" id="ARBA00023242"/>
    </source>
</evidence>
<gene>
    <name evidence="8" type="ORF">D9611_009832</name>
</gene>
<feature type="compositionally biased region" description="Acidic residues" evidence="7">
    <location>
        <begin position="234"/>
        <end position="245"/>
    </location>
</feature>
<protein>
    <recommendedName>
        <fullName evidence="10">WD40 repeat-like protein</fullName>
    </recommendedName>
</protein>
<dbReference type="OrthoDB" id="1935146at2759"/>
<feature type="compositionally biased region" description="Polar residues" evidence="7">
    <location>
        <begin position="133"/>
        <end position="146"/>
    </location>
</feature>
<dbReference type="InterPro" id="IPR001680">
    <property type="entry name" value="WD40_rpt"/>
</dbReference>
<evidence type="ECO:0000256" key="7">
    <source>
        <dbReference type="SAM" id="MobiDB-lite"/>
    </source>
</evidence>
<keyword evidence="4" id="KW-0677">Repeat</keyword>
<evidence type="ECO:0000256" key="2">
    <source>
        <dbReference type="ARBA" id="ARBA00022552"/>
    </source>
</evidence>
<dbReference type="SUPFAM" id="SSF50978">
    <property type="entry name" value="WD40 repeat-like"/>
    <property type="match status" value="1"/>
</dbReference>
<feature type="region of interest" description="Disordered" evidence="7">
    <location>
        <begin position="97"/>
        <end position="148"/>
    </location>
</feature>
<evidence type="ECO:0000256" key="4">
    <source>
        <dbReference type="ARBA" id="ARBA00022737"/>
    </source>
</evidence>
<evidence type="ECO:0008006" key="10">
    <source>
        <dbReference type="Google" id="ProtNLM"/>
    </source>
</evidence>
<evidence type="ECO:0000256" key="1">
    <source>
        <dbReference type="ARBA" id="ARBA00004604"/>
    </source>
</evidence>
<reference evidence="8 9" key="1">
    <citation type="journal article" date="2020" name="ISME J.">
        <title>Uncovering the hidden diversity of litter-decomposition mechanisms in mushroom-forming fungi.</title>
        <authorList>
            <person name="Floudas D."/>
            <person name="Bentzer J."/>
            <person name="Ahren D."/>
            <person name="Johansson T."/>
            <person name="Persson P."/>
            <person name="Tunlid A."/>
        </authorList>
    </citation>
    <scope>NUCLEOTIDE SEQUENCE [LARGE SCALE GENOMIC DNA]</scope>
    <source>
        <strain evidence="8 9">CBS 175.51</strain>
    </source>
</reference>
<keyword evidence="9" id="KW-1185">Reference proteome</keyword>
<dbReference type="AlphaFoldDB" id="A0A8H5FJR5"/>
<feature type="region of interest" description="Disordered" evidence="7">
    <location>
        <begin position="50"/>
        <end position="73"/>
    </location>
</feature>
<feature type="region of interest" description="Disordered" evidence="7">
    <location>
        <begin position="232"/>
        <end position="264"/>
    </location>
</feature>
<dbReference type="SMART" id="SM00320">
    <property type="entry name" value="WD40"/>
    <property type="match status" value="6"/>
</dbReference>
<dbReference type="InterPro" id="IPR036322">
    <property type="entry name" value="WD40_repeat_dom_sf"/>
</dbReference>
<keyword evidence="5" id="KW-0539">Nucleus</keyword>
<keyword evidence="2" id="KW-0698">rRNA processing</keyword>
<dbReference type="InterPro" id="IPR015943">
    <property type="entry name" value="WD40/YVTN_repeat-like_dom_sf"/>
</dbReference>
<dbReference type="InterPro" id="IPR045161">
    <property type="entry name" value="Utp18"/>
</dbReference>
<dbReference type="EMBL" id="JAACJK010000008">
    <property type="protein sequence ID" value="KAF5339359.1"/>
    <property type="molecule type" value="Genomic_DNA"/>
</dbReference>
<dbReference type="PANTHER" id="PTHR18359">
    <property type="entry name" value="WD-REPEAT PROTEIN-RELATED"/>
    <property type="match status" value="1"/>
</dbReference>
<comment type="subcellular location">
    <subcellularLocation>
        <location evidence="1">Nucleus</location>
        <location evidence="1">Nucleolus</location>
    </subcellularLocation>
</comment>
<evidence type="ECO:0000313" key="8">
    <source>
        <dbReference type="EMBL" id="KAF5339359.1"/>
    </source>
</evidence>
<sequence length="657" mass="70838">MVRHAKKKQKTSKTTAVNVHDTSARLDLLLDDSTKDDEERRLESALFGVKYAPGGSGKGKEKAIELDDEDEEEITAQADGGRALAHLEDTDLFFVDDGVDDDVPMYGEDDEEASDNDDNDEEGSEGSSSEAEPTTTNEPSASSTFLSKIKSSKKPAAWTDADDVTVAAGVSLLKGPSRLRKLRQAVDEDVIDTREYETRLRRQFENVNPEPEWAKKAKNIVKAKKHDLDLLTENTDDEAEDEDDLPSSNRVFADTRRKGKKGEVKLPKDTLSIERLRDVNQATQNSGSGEVRVASFHPNPAASILCVATADRRIRLFNVDGHLSPLLTTLHFPTLPMTSSTAALFHPSGQSLLISGPRPFFYTYDLQSGTPTHHARGLWGTTFNNLTDGTAILQRRRKRGGDGETVGRGDAEAMNLTSFSPYGDMLAVAGRGGYVHLVDWKSGAGQVVGSLKCSGAAGSAAAGGINGMWWVPPTLSDGALGGGSQSSSSKLAVLSGDSEVYIWDVGERKCLQRWQDEGGFRGAAKVLAGTSSGGGYMAVGSNTGYVNLYGSDSFATTWESTTSKPKPLKSIANLTTPISTAKFNHDAQVLAIASKDKKDSLRMVHLPSQSVFSNWPTAGTPLGHVTAVDFSPSSEYVAIGNTRGRVLLYHLKDYGVW</sequence>
<comment type="caution">
    <text evidence="8">The sequence shown here is derived from an EMBL/GenBank/DDBJ whole genome shotgun (WGS) entry which is preliminary data.</text>
</comment>
<dbReference type="PANTHER" id="PTHR18359:SF0">
    <property type="entry name" value="U3 SMALL NUCLEOLAR RNA-ASSOCIATED PROTEIN 18 HOMOLOG"/>
    <property type="match status" value="1"/>
</dbReference>
<dbReference type="Gene3D" id="2.130.10.10">
    <property type="entry name" value="YVTN repeat-like/Quinoprotein amine dehydrogenase"/>
    <property type="match status" value="1"/>
</dbReference>
<feature type="compositionally biased region" description="Acidic residues" evidence="7">
    <location>
        <begin position="97"/>
        <end position="124"/>
    </location>
</feature>
<proteinExistence type="inferred from homology"/>
<dbReference type="Proteomes" id="UP000541558">
    <property type="component" value="Unassembled WGS sequence"/>
</dbReference>
<comment type="similarity">
    <text evidence="6">Belongs to the WD repeat UTP18 family.</text>
</comment>
<dbReference type="GO" id="GO:0034388">
    <property type="term" value="C:Pwp2p-containing subcomplex of 90S preribosome"/>
    <property type="evidence" value="ECO:0007669"/>
    <property type="project" value="TreeGrafter"/>
</dbReference>
<keyword evidence="3" id="KW-0853">WD repeat</keyword>
<name>A0A8H5FJR5_9AGAR</name>
<feature type="compositionally biased region" description="Basic and acidic residues" evidence="7">
    <location>
        <begin position="253"/>
        <end position="264"/>
    </location>
</feature>
<organism evidence="8 9">
    <name type="scientific">Ephemerocybe angulata</name>
    <dbReference type="NCBI Taxonomy" id="980116"/>
    <lineage>
        <taxon>Eukaryota</taxon>
        <taxon>Fungi</taxon>
        <taxon>Dikarya</taxon>
        <taxon>Basidiomycota</taxon>
        <taxon>Agaricomycotina</taxon>
        <taxon>Agaricomycetes</taxon>
        <taxon>Agaricomycetidae</taxon>
        <taxon>Agaricales</taxon>
        <taxon>Agaricineae</taxon>
        <taxon>Psathyrellaceae</taxon>
        <taxon>Ephemerocybe</taxon>
    </lineage>
</organism>